<comment type="similarity">
    <text evidence="7">Belongs to the gamma-glutamyl phosphate reductase family.</text>
</comment>
<evidence type="ECO:0000256" key="5">
    <source>
        <dbReference type="ARBA" id="ARBA00023002"/>
    </source>
</evidence>
<dbReference type="PANTHER" id="PTHR11063">
    <property type="entry name" value="GLUTAMATE SEMIALDEHYDE DEHYDROGENASE"/>
    <property type="match status" value="1"/>
</dbReference>
<feature type="domain" description="Aldehyde dehydrogenase" evidence="8">
    <location>
        <begin position="4"/>
        <end position="287"/>
    </location>
</feature>
<comment type="subcellular location">
    <subcellularLocation>
        <location evidence="7">Cytoplasm</location>
    </subcellularLocation>
</comment>
<comment type="function">
    <text evidence="7">Catalyzes the NADPH-dependent reduction of L-glutamate 5-phosphate into L-glutamate 5-semialdehyde and phosphate. The product spontaneously undergoes cyclization to form 1-pyrroline-5-carboxylate.</text>
</comment>
<dbReference type="Proteomes" id="UP000000445">
    <property type="component" value="Chromosome"/>
</dbReference>
<dbReference type="InterPro" id="IPR016162">
    <property type="entry name" value="Ald_DH_N"/>
</dbReference>
<evidence type="ECO:0000256" key="1">
    <source>
        <dbReference type="ARBA" id="ARBA00004985"/>
    </source>
</evidence>
<comment type="pathway">
    <text evidence="1 7">Amino-acid biosynthesis; L-proline biosynthesis; L-glutamate 5-semialdehyde from L-glutamate: step 2/2.</text>
</comment>
<protein>
    <recommendedName>
        <fullName evidence="7">Gamma-glutamyl phosphate reductase</fullName>
        <shortName evidence="7">GPR</shortName>
        <ecNumber evidence="7">1.2.1.41</ecNumber>
    </recommendedName>
    <alternativeName>
        <fullName evidence="7">Glutamate-5-semialdehyde dehydrogenase</fullName>
    </alternativeName>
    <alternativeName>
        <fullName evidence="7">Glutamyl-gamma-semialdehyde dehydrogenase</fullName>
        <shortName evidence="7">GSA dehydrogenase</shortName>
    </alternativeName>
</protein>
<keyword evidence="3 7" id="KW-0641">Proline biosynthesis</keyword>
<dbReference type="UniPathway" id="UPA00098">
    <property type="reaction ID" value="UER00360"/>
</dbReference>
<dbReference type="AlphaFoldDB" id="B9KC20"/>
<keyword evidence="10" id="KW-1185">Reference proteome</keyword>
<dbReference type="GO" id="GO:0050661">
    <property type="term" value="F:NADP binding"/>
    <property type="evidence" value="ECO:0007669"/>
    <property type="project" value="InterPro"/>
</dbReference>
<dbReference type="InterPro" id="IPR012134">
    <property type="entry name" value="Glu-5-SA_DH"/>
</dbReference>
<dbReference type="NCBIfam" id="NF001221">
    <property type="entry name" value="PRK00197.1"/>
    <property type="match status" value="1"/>
</dbReference>
<name>B9KC20_THENN</name>
<keyword evidence="2 7" id="KW-0028">Amino-acid biosynthesis</keyword>
<dbReference type="InterPro" id="IPR000965">
    <property type="entry name" value="GPR_dom"/>
</dbReference>
<dbReference type="PANTHER" id="PTHR11063:SF8">
    <property type="entry name" value="DELTA-1-PYRROLINE-5-CARBOXYLATE SYNTHASE"/>
    <property type="match status" value="1"/>
</dbReference>
<dbReference type="Pfam" id="PF00171">
    <property type="entry name" value="Aldedh"/>
    <property type="match status" value="2"/>
</dbReference>
<sequence>MRAVEELLEKARKVREAWDVLRNAETRKKNDAIRKIARKLDERRKEILEANRIDVENARARGVKESLVDRLALNDKRIDEMIKACETVISLKDPVGEVIDSWVREDGLRIARIRVPIGPIGIIYESRPNVTVETSILALKSGNTILLRGGSDALNSNKAIVSAMKEALRESEIPESSIEFIENTDRSLVLEMIRLREYLSLVIPRGGYGLISFVRDNATVPVLETGVGNCHIFVDESADLKKAIPVIINAKTQRPGTCNAAEKLLVHEKVAKEFLPVIVEELRKHGVEVRGCEKTREIVPDVIPATEEDWPTEYLDLIIAVKVVKDVDEAIEHIKRYSTGHSESILTENYSNAKKFVSEIDAAAVYVNASTRFTDGGQFGFGAEIGISTQRFHARGPVGLRELTTYKFVVLGDYHVRE</sequence>
<dbReference type="GO" id="GO:0055129">
    <property type="term" value="P:L-proline biosynthetic process"/>
    <property type="evidence" value="ECO:0007669"/>
    <property type="project" value="UniProtKB-UniRule"/>
</dbReference>
<evidence type="ECO:0000256" key="7">
    <source>
        <dbReference type="HAMAP-Rule" id="MF_00412"/>
    </source>
</evidence>
<dbReference type="InterPro" id="IPR015590">
    <property type="entry name" value="Aldehyde_DH_dom"/>
</dbReference>
<dbReference type="SUPFAM" id="SSF53720">
    <property type="entry name" value="ALDH-like"/>
    <property type="match status" value="1"/>
</dbReference>
<evidence type="ECO:0000256" key="3">
    <source>
        <dbReference type="ARBA" id="ARBA00022650"/>
    </source>
</evidence>
<dbReference type="CDD" id="cd07079">
    <property type="entry name" value="ALDH_F18-19_ProA-GPR"/>
    <property type="match status" value="1"/>
</dbReference>
<organism evidence="9 10">
    <name type="scientific">Thermotoga neapolitana (strain ATCC 49049 / DSM 4359 / NBRC 107923 / NS-E)</name>
    <dbReference type="NCBI Taxonomy" id="309803"/>
    <lineage>
        <taxon>Bacteria</taxon>
        <taxon>Thermotogati</taxon>
        <taxon>Thermotogota</taxon>
        <taxon>Thermotogae</taxon>
        <taxon>Thermotogales</taxon>
        <taxon>Thermotogaceae</taxon>
        <taxon>Thermotoga</taxon>
    </lineage>
</organism>
<dbReference type="FunFam" id="3.40.309.10:FF:000006">
    <property type="entry name" value="Gamma-glutamyl phosphate reductase"/>
    <property type="match status" value="1"/>
</dbReference>
<proteinExistence type="inferred from homology"/>
<keyword evidence="5 7" id="KW-0560">Oxidoreductase</keyword>
<evidence type="ECO:0000259" key="8">
    <source>
        <dbReference type="Pfam" id="PF00171"/>
    </source>
</evidence>
<dbReference type="HOGENOM" id="CLU_030231_0_0_0"/>
<dbReference type="Gene3D" id="3.40.309.10">
    <property type="entry name" value="Aldehyde Dehydrogenase, Chain A, domain 2"/>
    <property type="match status" value="1"/>
</dbReference>
<evidence type="ECO:0000313" key="10">
    <source>
        <dbReference type="Proteomes" id="UP000000445"/>
    </source>
</evidence>
<dbReference type="eggNOG" id="COG0014">
    <property type="taxonomic scope" value="Bacteria"/>
</dbReference>
<dbReference type="InterPro" id="IPR020593">
    <property type="entry name" value="G-glutamylP_reductase_CS"/>
</dbReference>
<dbReference type="NCBIfam" id="TIGR00407">
    <property type="entry name" value="proA"/>
    <property type="match status" value="1"/>
</dbReference>
<dbReference type="InterPro" id="IPR016163">
    <property type="entry name" value="Ald_DH_C"/>
</dbReference>
<dbReference type="EMBL" id="CP000916">
    <property type="protein sequence ID" value="ACM22566.1"/>
    <property type="molecule type" value="Genomic_DNA"/>
</dbReference>
<dbReference type="PROSITE" id="PS01223">
    <property type="entry name" value="PROA"/>
    <property type="match status" value="1"/>
</dbReference>
<evidence type="ECO:0000256" key="4">
    <source>
        <dbReference type="ARBA" id="ARBA00022857"/>
    </source>
</evidence>
<evidence type="ECO:0000256" key="2">
    <source>
        <dbReference type="ARBA" id="ARBA00022605"/>
    </source>
</evidence>
<evidence type="ECO:0000313" key="9">
    <source>
        <dbReference type="EMBL" id="ACM22566.1"/>
    </source>
</evidence>
<comment type="catalytic activity">
    <reaction evidence="6 7">
        <text>L-glutamate 5-semialdehyde + phosphate + NADP(+) = L-glutamyl 5-phosphate + NADPH + H(+)</text>
        <dbReference type="Rhea" id="RHEA:19541"/>
        <dbReference type="ChEBI" id="CHEBI:15378"/>
        <dbReference type="ChEBI" id="CHEBI:43474"/>
        <dbReference type="ChEBI" id="CHEBI:57783"/>
        <dbReference type="ChEBI" id="CHEBI:58066"/>
        <dbReference type="ChEBI" id="CHEBI:58274"/>
        <dbReference type="ChEBI" id="CHEBI:58349"/>
        <dbReference type="EC" id="1.2.1.41"/>
    </reaction>
</comment>
<gene>
    <name evidence="7" type="primary">proA</name>
    <name evidence="9" type="ordered locus">CTN_0390</name>
</gene>
<dbReference type="GO" id="GO:0005737">
    <property type="term" value="C:cytoplasm"/>
    <property type="evidence" value="ECO:0007669"/>
    <property type="project" value="UniProtKB-SubCell"/>
</dbReference>
<evidence type="ECO:0000256" key="6">
    <source>
        <dbReference type="ARBA" id="ARBA00049024"/>
    </source>
</evidence>
<dbReference type="EC" id="1.2.1.41" evidence="7"/>
<reference evidence="9 10" key="1">
    <citation type="journal article" date="2009" name="Biosci. Biotechnol. Biochem.">
        <title>WeGAS: a web-based microbial genome annotation system.</title>
        <authorList>
            <person name="Lee D."/>
            <person name="Seo H."/>
            <person name="Park C."/>
            <person name="Park K."/>
        </authorList>
    </citation>
    <scope>NUCLEOTIDE SEQUENCE [LARGE SCALE GENOMIC DNA]</scope>
    <source>
        <strain evidence="10">ATCC 49049 / DSM 4359 / NBRC 107923 / NS-E</strain>
    </source>
</reference>
<dbReference type="GO" id="GO:0004350">
    <property type="term" value="F:glutamate-5-semialdehyde dehydrogenase activity"/>
    <property type="evidence" value="ECO:0007669"/>
    <property type="project" value="UniProtKB-UniRule"/>
</dbReference>
<dbReference type="STRING" id="309803.CTN_0390"/>
<dbReference type="Gene3D" id="3.40.605.10">
    <property type="entry name" value="Aldehyde Dehydrogenase, Chain A, domain 1"/>
    <property type="match status" value="1"/>
</dbReference>
<dbReference type="PIRSF" id="PIRSF000151">
    <property type="entry name" value="GPR"/>
    <property type="match status" value="1"/>
</dbReference>
<accession>B9KC20</accession>
<keyword evidence="7" id="KW-0963">Cytoplasm</keyword>
<dbReference type="KEGG" id="tna:CTN_0390"/>
<feature type="domain" description="Aldehyde dehydrogenase" evidence="8">
    <location>
        <begin position="318"/>
        <end position="380"/>
    </location>
</feature>
<keyword evidence="4 7" id="KW-0521">NADP</keyword>
<dbReference type="HAMAP" id="MF_00412">
    <property type="entry name" value="ProA"/>
    <property type="match status" value="1"/>
</dbReference>
<dbReference type="InterPro" id="IPR016161">
    <property type="entry name" value="Ald_DH/histidinol_DH"/>
</dbReference>